<organism evidence="4 5">
    <name type="scientific">Sedimentibacter saalensis</name>
    <dbReference type="NCBI Taxonomy" id="130788"/>
    <lineage>
        <taxon>Bacteria</taxon>
        <taxon>Bacillati</taxon>
        <taxon>Bacillota</taxon>
        <taxon>Tissierellia</taxon>
        <taxon>Sedimentibacter</taxon>
    </lineage>
</organism>
<dbReference type="PANTHER" id="PTHR12147">
    <property type="entry name" value="METALLOPEPTIDASE M28 FAMILY MEMBER"/>
    <property type="match status" value="1"/>
</dbReference>
<dbReference type="Pfam" id="PF02225">
    <property type="entry name" value="PA"/>
    <property type="match status" value="1"/>
</dbReference>
<keyword evidence="4" id="KW-0645">Protease</keyword>
<feature type="chain" id="PRO_5038852688" evidence="1">
    <location>
        <begin position="26"/>
        <end position="461"/>
    </location>
</feature>
<comment type="caution">
    <text evidence="4">The sequence shown here is derived from an EMBL/GenBank/DDBJ whole genome shotgun (WGS) entry which is preliminary data.</text>
</comment>
<gene>
    <name evidence="4" type="ORF">LY60_03279</name>
</gene>
<dbReference type="GO" id="GO:0006508">
    <property type="term" value="P:proteolysis"/>
    <property type="evidence" value="ECO:0007669"/>
    <property type="project" value="InterPro"/>
</dbReference>
<evidence type="ECO:0000259" key="3">
    <source>
        <dbReference type="Pfam" id="PF04389"/>
    </source>
</evidence>
<dbReference type="PANTHER" id="PTHR12147:SF26">
    <property type="entry name" value="PEPTIDASE M28 DOMAIN-CONTAINING PROTEIN"/>
    <property type="match status" value="1"/>
</dbReference>
<keyword evidence="5" id="KW-1185">Reference proteome</keyword>
<reference evidence="4 5" key="1">
    <citation type="submission" date="2019-07" db="EMBL/GenBank/DDBJ databases">
        <title>Genomic Encyclopedia of Type Strains, Phase I: the one thousand microbial genomes (KMG-I) project.</title>
        <authorList>
            <person name="Kyrpides N."/>
        </authorList>
    </citation>
    <scope>NUCLEOTIDE SEQUENCE [LARGE SCALE GENOMIC DNA]</scope>
    <source>
        <strain evidence="4 5">DSM 13558</strain>
    </source>
</reference>
<feature type="signal peptide" evidence="1">
    <location>
        <begin position="1"/>
        <end position="25"/>
    </location>
</feature>
<dbReference type="AlphaFoldDB" id="A0A562J3N5"/>
<dbReference type="SUPFAM" id="SSF53187">
    <property type="entry name" value="Zn-dependent exopeptidases"/>
    <property type="match status" value="1"/>
</dbReference>
<evidence type="ECO:0000313" key="4">
    <source>
        <dbReference type="EMBL" id="TWH77770.1"/>
    </source>
</evidence>
<dbReference type="RefSeq" id="WP_145086204.1">
    <property type="nucleotide sequence ID" value="NZ_DAMBUX010000004.1"/>
</dbReference>
<dbReference type="Gene3D" id="3.50.30.30">
    <property type="match status" value="1"/>
</dbReference>
<keyword evidence="4" id="KW-0378">Hydrolase</keyword>
<dbReference type="GO" id="GO:0004177">
    <property type="term" value="F:aminopeptidase activity"/>
    <property type="evidence" value="ECO:0007669"/>
    <property type="project" value="UniProtKB-KW"/>
</dbReference>
<dbReference type="InterPro" id="IPR007484">
    <property type="entry name" value="Peptidase_M28"/>
</dbReference>
<evidence type="ECO:0000313" key="5">
    <source>
        <dbReference type="Proteomes" id="UP000315343"/>
    </source>
</evidence>
<sequence length="461" mass="50118">MVKKSCRILSMILVFMMVFSMSSFAAVNTNASTAFDQKVLARIDSRKALEHIKYLSETIGPRVAGTAEERQAANYISKQFEKLGYDVEVQTFKINNVVSELTVDILKDKLFMVNTATGSGYTDLDGITGKLVDCGLGAAATDFPADVKGKIAFVQRGSVSFAIKAQNAVEAGAIGVLMYNNASGNVNPTLGEYKSTIPYISISLEDGQVILQAMKNSDVTVTIKAELMTESQNVIATRKPLKANTGIVYITAHYDSVPHAPGANDNASGTAMLIEFARILKSYPTDKEIRFIACGAEEIGLDGSYYYVEHLSKNELDNSIANFNMDMIATSHGPCNILYADTTNGQPNLVTESAVASGMRLGNNILEVGKGSSSDHRYFGEIGIPAACFIWGDEDGNLEPWYHKPEDTIKINISLDRLQQAGEMIGAALYDVIRTDTRNLEKSAIRRDGIEEKINSFGISE</sequence>
<dbReference type="InterPro" id="IPR045175">
    <property type="entry name" value="M28_fam"/>
</dbReference>
<dbReference type="GO" id="GO:0008235">
    <property type="term" value="F:metalloexopeptidase activity"/>
    <property type="evidence" value="ECO:0007669"/>
    <property type="project" value="InterPro"/>
</dbReference>
<dbReference type="CDD" id="cd02133">
    <property type="entry name" value="PA_C5a_like"/>
    <property type="match status" value="1"/>
</dbReference>
<dbReference type="Proteomes" id="UP000315343">
    <property type="component" value="Unassembled WGS sequence"/>
</dbReference>
<evidence type="ECO:0000259" key="2">
    <source>
        <dbReference type="Pfam" id="PF02225"/>
    </source>
</evidence>
<dbReference type="OrthoDB" id="9762302at2"/>
<dbReference type="InterPro" id="IPR003137">
    <property type="entry name" value="PA_domain"/>
</dbReference>
<name>A0A562J3N5_9FIRM</name>
<dbReference type="InterPro" id="IPR046450">
    <property type="entry name" value="PA_dom_sf"/>
</dbReference>
<keyword evidence="1" id="KW-0732">Signal</keyword>
<dbReference type="EMBL" id="VLKH01000012">
    <property type="protein sequence ID" value="TWH77770.1"/>
    <property type="molecule type" value="Genomic_DNA"/>
</dbReference>
<accession>A0A562J3N5</accession>
<feature type="domain" description="PA" evidence="2">
    <location>
        <begin position="127"/>
        <end position="209"/>
    </location>
</feature>
<dbReference type="Gene3D" id="3.40.630.10">
    <property type="entry name" value="Zn peptidases"/>
    <property type="match status" value="1"/>
</dbReference>
<dbReference type="SUPFAM" id="SSF52025">
    <property type="entry name" value="PA domain"/>
    <property type="match status" value="1"/>
</dbReference>
<keyword evidence="4" id="KW-0031">Aminopeptidase</keyword>
<dbReference type="Pfam" id="PF04389">
    <property type="entry name" value="Peptidase_M28"/>
    <property type="match status" value="1"/>
</dbReference>
<feature type="domain" description="Peptidase M28" evidence="3">
    <location>
        <begin position="233"/>
        <end position="427"/>
    </location>
</feature>
<evidence type="ECO:0000256" key="1">
    <source>
        <dbReference type="SAM" id="SignalP"/>
    </source>
</evidence>
<proteinExistence type="predicted"/>
<protein>
    <submittedName>
        <fullName evidence="4">Aminopeptidase YwaD</fullName>
    </submittedName>
</protein>